<dbReference type="Proteomes" id="UP000756921">
    <property type="component" value="Unassembled WGS sequence"/>
</dbReference>
<dbReference type="AlphaFoldDB" id="A0A9P6GBY8"/>
<accession>A0A9P6GBY8</accession>
<dbReference type="EMBL" id="WJXW01000010">
    <property type="protein sequence ID" value="KAF9732313.1"/>
    <property type="molecule type" value="Genomic_DNA"/>
</dbReference>
<organism evidence="1 2">
    <name type="scientific">Paraphaeosphaeria minitans</name>
    <dbReference type="NCBI Taxonomy" id="565426"/>
    <lineage>
        <taxon>Eukaryota</taxon>
        <taxon>Fungi</taxon>
        <taxon>Dikarya</taxon>
        <taxon>Ascomycota</taxon>
        <taxon>Pezizomycotina</taxon>
        <taxon>Dothideomycetes</taxon>
        <taxon>Pleosporomycetidae</taxon>
        <taxon>Pleosporales</taxon>
        <taxon>Massarineae</taxon>
        <taxon>Didymosphaeriaceae</taxon>
        <taxon>Paraphaeosphaeria</taxon>
    </lineage>
</organism>
<comment type="caution">
    <text evidence="1">The sequence shown here is derived from an EMBL/GenBank/DDBJ whole genome shotgun (WGS) entry which is preliminary data.</text>
</comment>
<proteinExistence type="predicted"/>
<name>A0A9P6GBY8_9PLEO</name>
<protein>
    <submittedName>
        <fullName evidence="1">Uncharacterized protein</fullName>
    </submittedName>
</protein>
<sequence length="158" mass="17517">MRVCKSARCRTVKSLFPVVVVGWARREAALANECPLALGPETSRQKGAFSRLHLFYATFEALFGRVVACRRVVQDELPNVVAPDVLFAVVCARWRVPPLPFTPPDPLACRTIADLAGTVGLTMRPQSCLRKQPKARCDARGSYFALQAQLHSLEYSFP</sequence>
<evidence type="ECO:0000313" key="1">
    <source>
        <dbReference type="EMBL" id="KAF9732313.1"/>
    </source>
</evidence>
<gene>
    <name evidence="1" type="ORF">PMIN01_09171</name>
</gene>
<reference evidence="1" key="1">
    <citation type="journal article" date="2020" name="Mol. Plant Microbe Interact.">
        <title>Genome Sequence of the Biocontrol Agent Coniothyrium minitans strain Conio (IMI 134523).</title>
        <authorList>
            <person name="Patel D."/>
            <person name="Shittu T.A."/>
            <person name="Baroncelli R."/>
            <person name="Muthumeenakshi S."/>
            <person name="Osborne T.H."/>
            <person name="Janganan T.K."/>
            <person name="Sreenivasaprasad S."/>
        </authorList>
    </citation>
    <scope>NUCLEOTIDE SEQUENCE</scope>
    <source>
        <strain evidence="1">Conio</strain>
    </source>
</reference>
<evidence type="ECO:0000313" key="2">
    <source>
        <dbReference type="Proteomes" id="UP000756921"/>
    </source>
</evidence>
<keyword evidence="2" id="KW-1185">Reference proteome</keyword>